<feature type="transmembrane region" description="Helical" evidence="7">
    <location>
        <begin position="80"/>
        <end position="100"/>
    </location>
</feature>
<feature type="transmembrane region" description="Helical" evidence="7">
    <location>
        <begin position="199"/>
        <end position="219"/>
    </location>
</feature>
<keyword evidence="2 7" id="KW-0812">Transmembrane</keyword>
<feature type="transmembrane region" description="Helical" evidence="7">
    <location>
        <begin position="481"/>
        <end position="500"/>
    </location>
</feature>
<feature type="transmembrane region" description="Helical" evidence="7">
    <location>
        <begin position="268"/>
        <end position="288"/>
    </location>
</feature>
<keyword evidence="4 7" id="KW-0472">Membrane</keyword>
<dbReference type="Proteomes" id="UP000749040">
    <property type="component" value="Unassembled WGS sequence"/>
</dbReference>
<proteinExistence type="predicted"/>
<dbReference type="RefSeq" id="WP_205358948.1">
    <property type="nucleotide sequence ID" value="NZ_JADKYB010000011.1"/>
</dbReference>
<keyword evidence="5" id="KW-0046">Antibiotic resistance</keyword>
<evidence type="ECO:0000256" key="7">
    <source>
        <dbReference type="SAM" id="Phobius"/>
    </source>
</evidence>
<comment type="subcellular location">
    <subcellularLocation>
        <location evidence="1">Cell membrane</location>
        <topology evidence="1">Multi-pass membrane protein</topology>
    </subcellularLocation>
</comment>
<evidence type="ECO:0000256" key="4">
    <source>
        <dbReference type="ARBA" id="ARBA00023136"/>
    </source>
</evidence>
<evidence type="ECO:0000259" key="8">
    <source>
        <dbReference type="PROSITE" id="PS50850"/>
    </source>
</evidence>
<feature type="transmembrane region" description="Helical" evidence="7">
    <location>
        <begin position="12"/>
        <end position="36"/>
    </location>
</feature>
<dbReference type="PROSITE" id="PS50850">
    <property type="entry name" value="MFS"/>
    <property type="match status" value="1"/>
</dbReference>
<evidence type="ECO:0000256" key="2">
    <source>
        <dbReference type="ARBA" id="ARBA00022692"/>
    </source>
</evidence>
<evidence type="ECO:0000256" key="1">
    <source>
        <dbReference type="ARBA" id="ARBA00004651"/>
    </source>
</evidence>
<keyword evidence="3 7" id="KW-1133">Transmembrane helix</keyword>
<feature type="transmembrane region" description="Helical" evidence="7">
    <location>
        <begin position="166"/>
        <end position="187"/>
    </location>
</feature>
<organism evidence="9 10">
    <name type="scientific">Actinacidiphila acididurans</name>
    <dbReference type="NCBI Taxonomy" id="2784346"/>
    <lineage>
        <taxon>Bacteria</taxon>
        <taxon>Bacillati</taxon>
        <taxon>Actinomycetota</taxon>
        <taxon>Actinomycetes</taxon>
        <taxon>Kitasatosporales</taxon>
        <taxon>Streptomycetaceae</taxon>
        <taxon>Actinacidiphila</taxon>
    </lineage>
</organism>
<dbReference type="CDD" id="cd17321">
    <property type="entry name" value="MFS_MMR_MDR_like"/>
    <property type="match status" value="1"/>
</dbReference>
<feature type="transmembrane region" description="Helical" evidence="7">
    <location>
        <begin position="106"/>
        <end position="126"/>
    </location>
</feature>
<dbReference type="Gene3D" id="1.20.1250.20">
    <property type="entry name" value="MFS general substrate transporter like domains"/>
    <property type="match status" value="1"/>
</dbReference>
<sequence length="548" mass="56105">MSAERAPSPTRWWTLGIVALGTFMLMLDLSVVAIALPQIHTSLHSSFSDLQWVVDAYALTLAIFLVTAGSFADRLGRKKVFQAGFALFTAASLACGLAGGAGTLSLFRGVQGIGAAIMFAVGPALLGHEFHGKERAAAFSGFGAAAGLAVATGPLIGGALTSSLSWRWIFFVNVPVGLVALVVAAARVPESFNRRAHRVDWGGVISLSVTLGALVFAIIRGTEEGWSSALILTLFAVSAVFLLVFLGIERSLGERAMIDLAFFRNPTFVGISAVSFVANAAGLPSVFIETNYVENMLHVDAWGAGLRFLPLTCALFVAGAVAGTLTGKVSFRLLMGASCLFLGTGLLLTHLADANSSWTALIPSLIITGIGMGSFNPTRAALAIGVAEPAKSGVASGINETFQQVGIAVGIAGVGALFQNRVAGDFTASQVGRQLGHGAAEQAATGITAGSLDTVAKGAGALHDQVVTAGREAFLSGFHSAMTLCGILALASAAIAFFMLRTKDLHSSALSLIPPEVDDDADVTEAGDGTTGGGTDKAPDPAVPSLSA</sequence>
<dbReference type="PRINTS" id="PR01035">
    <property type="entry name" value="TCRTETA"/>
</dbReference>
<accession>A0ABS2TXU1</accession>
<name>A0ABS2TXU1_9ACTN</name>
<dbReference type="PANTHER" id="PTHR42718:SF49">
    <property type="entry name" value="EXPORT PROTEIN"/>
    <property type="match status" value="1"/>
</dbReference>
<feature type="transmembrane region" description="Helical" evidence="7">
    <location>
        <begin position="56"/>
        <end position="73"/>
    </location>
</feature>
<dbReference type="Pfam" id="PF07690">
    <property type="entry name" value="MFS_1"/>
    <property type="match status" value="1"/>
</dbReference>
<feature type="region of interest" description="Disordered" evidence="6">
    <location>
        <begin position="517"/>
        <end position="548"/>
    </location>
</feature>
<dbReference type="InterPro" id="IPR001958">
    <property type="entry name" value="Tet-R_TetA/multi-R_MdtG-like"/>
</dbReference>
<dbReference type="InterPro" id="IPR011701">
    <property type="entry name" value="MFS"/>
</dbReference>
<feature type="transmembrane region" description="Helical" evidence="7">
    <location>
        <begin position="308"/>
        <end position="326"/>
    </location>
</feature>
<feature type="domain" description="Major facilitator superfamily (MFS) profile" evidence="8">
    <location>
        <begin position="14"/>
        <end position="504"/>
    </location>
</feature>
<dbReference type="PANTHER" id="PTHR42718">
    <property type="entry name" value="MAJOR FACILITATOR SUPERFAMILY MULTIDRUG TRANSPORTER MFSC"/>
    <property type="match status" value="1"/>
</dbReference>
<dbReference type="Gene3D" id="1.20.1720.10">
    <property type="entry name" value="Multidrug resistance protein D"/>
    <property type="match status" value="1"/>
</dbReference>
<protein>
    <submittedName>
        <fullName evidence="9">MFS transporter</fullName>
    </submittedName>
</protein>
<evidence type="ECO:0000256" key="6">
    <source>
        <dbReference type="SAM" id="MobiDB-lite"/>
    </source>
</evidence>
<dbReference type="InterPro" id="IPR020846">
    <property type="entry name" value="MFS_dom"/>
</dbReference>
<dbReference type="SUPFAM" id="SSF103473">
    <property type="entry name" value="MFS general substrate transporter"/>
    <property type="match status" value="1"/>
</dbReference>
<keyword evidence="10" id="KW-1185">Reference proteome</keyword>
<gene>
    <name evidence="9" type="ORF">ITX44_21685</name>
</gene>
<evidence type="ECO:0000256" key="5">
    <source>
        <dbReference type="ARBA" id="ARBA00023251"/>
    </source>
</evidence>
<evidence type="ECO:0000313" key="9">
    <source>
        <dbReference type="EMBL" id="MBM9507095.1"/>
    </source>
</evidence>
<comment type="caution">
    <text evidence="9">The sequence shown here is derived from an EMBL/GenBank/DDBJ whole genome shotgun (WGS) entry which is preliminary data.</text>
</comment>
<dbReference type="InterPro" id="IPR036259">
    <property type="entry name" value="MFS_trans_sf"/>
</dbReference>
<feature type="transmembrane region" description="Helical" evidence="7">
    <location>
        <begin position="138"/>
        <end position="160"/>
    </location>
</feature>
<evidence type="ECO:0000313" key="10">
    <source>
        <dbReference type="Proteomes" id="UP000749040"/>
    </source>
</evidence>
<reference evidence="9 10" key="1">
    <citation type="submission" date="2021-01" db="EMBL/GenBank/DDBJ databases">
        <title>Streptomyces acididurans sp. nov., isolated from a peat swamp forest soil.</title>
        <authorList>
            <person name="Chantavorakit T."/>
            <person name="Duangmal K."/>
        </authorList>
    </citation>
    <scope>NUCLEOTIDE SEQUENCE [LARGE SCALE GENOMIC DNA]</scope>
    <source>
        <strain evidence="9 10">KK5PA1</strain>
    </source>
</reference>
<evidence type="ECO:0000256" key="3">
    <source>
        <dbReference type="ARBA" id="ARBA00022989"/>
    </source>
</evidence>
<dbReference type="EMBL" id="JADKYB010000011">
    <property type="protein sequence ID" value="MBM9507095.1"/>
    <property type="molecule type" value="Genomic_DNA"/>
</dbReference>
<feature type="transmembrane region" description="Helical" evidence="7">
    <location>
        <begin position="333"/>
        <end position="352"/>
    </location>
</feature>
<feature type="transmembrane region" description="Helical" evidence="7">
    <location>
        <begin position="225"/>
        <end position="248"/>
    </location>
</feature>